<keyword evidence="12" id="KW-1185">Reference proteome</keyword>
<feature type="compositionally biased region" description="Basic and acidic residues" evidence="8">
    <location>
        <begin position="94"/>
        <end position="117"/>
    </location>
</feature>
<dbReference type="AlphaFoldDB" id="A0A498BYW0"/>
<evidence type="ECO:0000256" key="4">
    <source>
        <dbReference type="ARBA" id="ARBA00022692"/>
    </source>
</evidence>
<evidence type="ECO:0000256" key="6">
    <source>
        <dbReference type="ARBA" id="ARBA00023136"/>
    </source>
</evidence>
<keyword evidence="3" id="KW-1003">Cell membrane</keyword>
<evidence type="ECO:0000256" key="7">
    <source>
        <dbReference type="PROSITE-ProRule" id="PRU00473"/>
    </source>
</evidence>
<dbReference type="EMBL" id="RCDA01000002">
    <property type="protein sequence ID" value="RLK48582.1"/>
    <property type="molecule type" value="Genomic_DNA"/>
</dbReference>
<evidence type="ECO:0000256" key="9">
    <source>
        <dbReference type="SAM" id="Phobius"/>
    </source>
</evidence>
<dbReference type="Pfam" id="PF13677">
    <property type="entry name" value="MotB_plug"/>
    <property type="match status" value="1"/>
</dbReference>
<dbReference type="InterPro" id="IPR025713">
    <property type="entry name" value="MotB-like_N_dom"/>
</dbReference>
<organism evidence="11 12">
    <name type="scientific">Alkalispirillum mobile</name>
    <dbReference type="NCBI Taxonomy" id="85925"/>
    <lineage>
        <taxon>Bacteria</taxon>
        <taxon>Pseudomonadati</taxon>
        <taxon>Pseudomonadota</taxon>
        <taxon>Gammaproteobacteria</taxon>
        <taxon>Chromatiales</taxon>
        <taxon>Ectothiorhodospiraceae</taxon>
        <taxon>Alkalispirillum</taxon>
    </lineage>
</organism>
<evidence type="ECO:0000256" key="3">
    <source>
        <dbReference type="ARBA" id="ARBA00022475"/>
    </source>
</evidence>
<feature type="region of interest" description="Disordered" evidence="8">
    <location>
        <begin position="94"/>
        <end position="120"/>
    </location>
</feature>
<comment type="caution">
    <text evidence="11">The sequence shown here is derived from an EMBL/GenBank/DDBJ whole genome shotgun (WGS) entry which is preliminary data.</text>
</comment>
<evidence type="ECO:0000313" key="11">
    <source>
        <dbReference type="EMBL" id="RLK48582.1"/>
    </source>
</evidence>
<keyword evidence="4 9" id="KW-0812">Transmembrane</keyword>
<evidence type="ECO:0000256" key="8">
    <source>
        <dbReference type="SAM" id="MobiDB-lite"/>
    </source>
</evidence>
<keyword evidence="6 7" id="KW-0472">Membrane</keyword>
<dbReference type="Gene3D" id="3.30.1330.60">
    <property type="entry name" value="OmpA-like domain"/>
    <property type="match status" value="1"/>
</dbReference>
<protein>
    <submittedName>
        <fullName evidence="11">Chemotaxis protein MotB</fullName>
    </submittedName>
</protein>
<evidence type="ECO:0000256" key="2">
    <source>
        <dbReference type="ARBA" id="ARBA00008914"/>
    </source>
</evidence>
<dbReference type="InterPro" id="IPR050330">
    <property type="entry name" value="Bact_OuterMem_StrucFunc"/>
</dbReference>
<feature type="domain" description="OmpA-like" evidence="10">
    <location>
        <begin position="140"/>
        <end position="260"/>
    </location>
</feature>
<dbReference type="SUPFAM" id="SSF103088">
    <property type="entry name" value="OmpA-like"/>
    <property type="match status" value="1"/>
</dbReference>
<dbReference type="PANTHER" id="PTHR30329">
    <property type="entry name" value="STATOR ELEMENT OF FLAGELLAR MOTOR COMPLEX"/>
    <property type="match status" value="1"/>
</dbReference>
<feature type="transmembrane region" description="Helical" evidence="9">
    <location>
        <begin position="37"/>
        <end position="58"/>
    </location>
</feature>
<dbReference type="PANTHER" id="PTHR30329:SF20">
    <property type="entry name" value="EXPORTED PROTEIN"/>
    <property type="match status" value="1"/>
</dbReference>
<dbReference type="InterPro" id="IPR036737">
    <property type="entry name" value="OmpA-like_sf"/>
</dbReference>
<dbReference type="InterPro" id="IPR006665">
    <property type="entry name" value="OmpA-like"/>
</dbReference>
<keyword evidence="5 9" id="KW-1133">Transmembrane helix</keyword>
<evidence type="ECO:0000259" key="10">
    <source>
        <dbReference type="PROSITE" id="PS51123"/>
    </source>
</evidence>
<comment type="similarity">
    <text evidence="2">Belongs to the MotB family.</text>
</comment>
<accession>A0A498BYW0</accession>
<evidence type="ECO:0000256" key="1">
    <source>
        <dbReference type="ARBA" id="ARBA00004162"/>
    </source>
</evidence>
<evidence type="ECO:0000313" key="12">
    <source>
        <dbReference type="Proteomes" id="UP000275461"/>
    </source>
</evidence>
<dbReference type="PROSITE" id="PS51123">
    <property type="entry name" value="OMPA_2"/>
    <property type="match status" value="1"/>
</dbReference>
<dbReference type="RefSeq" id="WP_211328272.1">
    <property type="nucleotide sequence ID" value="NZ_RCDA01000002.1"/>
</dbReference>
<reference evidence="11 12" key="1">
    <citation type="submission" date="2018-10" db="EMBL/GenBank/DDBJ databases">
        <title>Genomic Encyclopedia of Type Strains, Phase IV (KMG-IV): sequencing the most valuable type-strain genomes for metagenomic binning, comparative biology and taxonomic classification.</title>
        <authorList>
            <person name="Goeker M."/>
        </authorList>
    </citation>
    <scope>NUCLEOTIDE SEQUENCE [LARGE SCALE GENOMIC DNA]</scope>
    <source>
        <strain evidence="11 12">DSM 12769</strain>
    </source>
</reference>
<proteinExistence type="inferred from homology"/>
<name>A0A498BYW0_9GAMM</name>
<dbReference type="Proteomes" id="UP000275461">
    <property type="component" value="Unassembled WGS sequence"/>
</dbReference>
<gene>
    <name evidence="11" type="ORF">DFR31_1687</name>
</gene>
<dbReference type="Pfam" id="PF00691">
    <property type="entry name" value="OmpA"/>
    <property type="match status" value="1"/>
</dbReference>
<dbReference type="CDD" id="cd07185">
    <property type="entry name" value="OmpA_C-like"/>
    <property type="match status" value="1"/>
</dbReference>
<dbReference type="GO" id="GO:0005886">
    <property type="term" value="C:plasma membrane"/>
    <property type="evidence" value="ECO:0007669"/>
    <property type="project" value="UniProtKB-SubCell"/>
</dbReference>
<comment type="subcellular location">
    <subcellularLocation>
        <location evidence="1">Cell membrane</location>
        <topology evidence="1">Single-pass membrane protein</topology>
    </subcellularLocation>
</comment>
<evidence type="ECO:0000256" key="5">
    <source>
        <dbReference type="ARBA" id="ARBA00022989"/>
    </source>
</evidence>
<sequence length="261" mass="28009">MAAEEPAGGQASSAVHRGRFAQWHVEPPEDQEGESWLLVYLDVMTLLLVMFVVMLAFIDDHAGVTPQDPGIFAGQTGVGEAVPPTGAPSVLEGERGPLDAHPDILDPIEEPEHRPEESADPAMQAELDALGDDIDVLVEAGSISFRISDEILFPSGEAELTDEGLDVLGQLVPVLQASPHRITVEGHTDNVPIATERFPSNWELSTGRATRVVRFLQAQGIDAPRLQATGLAETRPIADNATPEGRAQNRRVELVLQTAGE</sequence>